<name>A0A2Z5FWN8_9BACT</name>
<dbReference type="RefSeq" id="WP_114206760.1">
    <property type="nucleotide sequence ID" value="NZ_CP030840.1"/>
</dbReference>
<dbReference type="OrthoDB" id="9790372at2"/>
<dbReference type="Pfam" id="PF02620">
    <property type="entry name" value="YceD"/>
    <property type="match status" value="1"/>
</dbReference>
<dbReference type="KEGG" id="abas:ACPOL_1963"/>
<dbReference type="PANTHER" id="PTHR34374">
    <property type="entry name" value="LARGE RIBOSOMAL RNA SUBUNIT ACCUMULATION PROTEIN YCED HOMOLOG 1, CHLOROPLASTIC"/>
    <property type="match status" value="1"/>
</dbReference>
<evidence type="ECO:0000313" key="1">
    <source>
        <dbReference type="EMBL" id="AXC11299.1"/>
    </source>
</evidence>
<keyword evidence="2" id="KW-1185">Reference proteome</keyword>
<gene>
    <name evidence="1" type="ORF">ACPOL_1963</name>
</gene>
<sequence>MLITVLALQKDPLEFNQTFEPGSIEYGFDIRQLDPLAVEGRADLIVEHRGPGQLVDDIRVRSSYKGRFEVLCARCLDPVEHPLVGQFDLLFRPTGADGDASEHSITTSETEIGYYQKDGVLLEDILREQVLLSLPAKTLCREDCKGLCPHCGRHLNSETCTCSETLTDPRWSALSNLRTRIRH</sequence>
<dbReference type="PANTHER" id="PTHR34374:SF1">
    <property type="entry name" value="LARGE RIBOSOMAL RNA SUBUNIT ACCUMULATION PROTEIN YCED HOMOLOG 1, CHLOROPLASTIC"/>
    <property type="match status" value="1"/>
</dbReference>
<evidence type="ECO:0000313" key="2">
    <source>
        <dbReference type="Proteomes" id="UP000253606"/>
    </source>
</evidence>
<protein>
    <recommendedName>
        <fullName evidence="3">DUF177 domain-containing protein</fullName>
    </recommendedName>
</protein>
<evidence type="ECO:0008006" key="3">
    <source>
        <dbReference type="Google" id="ProtNLM"/>
    </source>
</evidence>
<dbReference type="AlphaFoldDB" id="A0A2Z5FWN8"/>
<reference evidence="1 2" key="1">
    <citation type="journal article" date="2018" name="Front. Microbiol.">
        <title>Hydrolytic Capabilities as a Key to Environmental Success: Chitinolytic and Cellulolytic Acidobacteria From Acidic Sub-arctic Soils and Boreal Peatlands.</title>
        <authorList>
            <person name="Belova S.E."/>
            <person name="Ravin N.V."/>
            <person name="Pankratov T.A."/>
            <person name="Rakitin A.L."/>
            <person name="Ivanova A.A."/>
            <person name="Beletsky A.V."/>
            <person name="Mardanov A.V."/>
            <person name="Sinninghe Damste J.S."/>
            <person name="Dedysh S.N."/>
        </authorList>
    </citation>
    <scope>NUCLEOTIDE SEQUENCE [LARGE SCALE GENOMIC DNA]</scope>
    <source>
        <strain evidence="1 2">SBC82</strain>
    </source>
</reference>
<dbReference type="Proteomes" id="UP000253606">
    <property type="component" value="Chromosome"/>
</dbReference>
<accession>A0A2Z5FWN8</accession>
<organism evidence="1 2">
    <name type="scientific">Acidisarcina polymorpha</name>
    <dbReference type="NCBI Taxonomy" id="2211140"/>
    <lineage>
        <taxon>Bacteria</taxon>
        <taxon>Pseudomonadati</taxon>
        <taxon>Acidobacteriota</taxon>
        <taxon>Terriglobia</taxon>
        <taxon>Terriglobales</taxon>
        <taxon>Acidobacteriaceae</taxon>
        <taxon>Acidisarcina</taxon>
    </lineage>
</organism>
<dbReference type="EMBL" id="CP030840">
    <property type="protein sequence ID" value="AXC11299.1"/>
    <property type="molecule type" value="Genomic_DNA"/>
</dbReference>
<proteinExistence type="predicted"/>
<dbReference type="InterPro" id="IPR003772">
    <property type="entry name" value="YceD"/>
</dbReference>